<dbReference type="RefSeq" id="WP_346140730.1">
    <property type="nucleotide sequence ID" value="NZ_BAAAUA010000002.1"/>
</dbReference>
<gene>
    <name evidence="1" type="ORF">ACFPZF_19940</name>
</gene>
<name>A0ABW0VFP1_9ACTN</name>
<dbReference type="Proteomes" id="UP001596066">
    <property type="component" value="Unassembled WGS sequence"/>
</dbReference>
<organism evidence="1 2">
    <name type="scientific">Kitasatospora cinereorecta</name>
    <dbReference type="NCBI Taxonomy" id="285560"/>
    <lineage>
        <taxon>Bacteria</taxon>
        <taxon>Bacillati</taxon>
        <taxon>Actinomycetota</taxon>
        <taxon>Actinomycetes</taxon>
        <taxon>Kitasatosporales</taxon>
        <taxon>Streptomycetaceae</taxon>
        <taxon>Kitasatospora</taxon>
    </lineage>
</organism>
<keyword evidence="2" id="KW-1185">Reference proteome</keyword>
<sequence>MYWYLTVRSDSHYGESVPTSVLVEYLDSVPGLRRADLACYRAEDGLEWLDVTIAACDSAGNYAAHAGRVPPQVNMVELICSSAGGRPAYEAARVVAAGIADLLGWEVADSESGEVL</sequence>
<proteinExistence type="predicted"/>
<comment type="caution">
    <text evidence="1">The sequence shown here is derived from an EMBL/GenBank/DDBJ whole genome shotgun (WGS) entry which is preliminary data.</text>
</comment>
<evidence type="ECO:0000313" key="1">
    <source>
        <dbReference type="EMBL" id="MFC5643624.1"/>
    </source>
</evidence>
<dbReference type="EMBL" id="JBHSOC010000034">
    <property type="protein sequence ID" value="MFC5643624.1"/>
    <property type="molecule type" value="Genomic_DNA"/>
</dbReference>
<protein>
    <submittedName>
        <fullName evidence="1">Uncharacterized protein</fullName>
    </submittedName>
</protein>
<accession>A0ABW0VFP1</accession>
<reference evidence="2" key="1">
    <citation type="journal article" date="2019" name="Int. J. Syst. Evol. Microbiol.">
        <title>The Global Catalogue of Microorganisms (GCM) 10K type strain sequencing project: providing services to taxonomists for standard genome sequencing and annotation.</title>
        <authorList>
            <consortium name="The Broad Institute Genomics Platform"/>
            <consortium name="The Broad Institute Genome Sequencing Center for Infectious Disease"/>
            <person name="Wu L."/>
            <person name="Ma J."/>
        </authorList>
    </citation>
    <scope>NUCLEOTIDE SEQUENCE [LARGE SCALE GENOMIC DNA]</scope>
    <source>
        <strain evidence="2">CGMCC 4.1622</strain>
    </source>
</reference>
<evidence type="ECO:0000313" key="2">
    <source>
        <dbReference type="Proteomes" id="UP001596066"/>
    </source>
</evidence>